<dbReference type="Proteomes" id="UP000596742">
    <property type="component" value="Unassembled WGS sequence"/>
</dbReference>
<evidence type="ECO:0000256" key="3">
    <source>
        <dbReference type="ARBA" id="ARBA00022729"/>
    </source>
</evidence>
<dbReference type="SUPFAM" id="SSF47473">
    <property type="entry name" value="EF-hand"/>
    <property type="match status" value="1"/>
</dbReference>
<dbReference type="Pfam" id="PF13499">
    <property type="entry name" value="EF-hand_7"/>
    <property type="match status" value="1"/>
</dbReference>
<feature type="signal peptide" evidence="11">
    <location>
        <begin position="1"/>
        <end position="21"/>
    </location>
</feature>
<evidence type="ECO:0000256" key="10">
    <source>
        <dbReference type="PROSITE-ProRule" id="PRU00277"/>
    </source>
</evidence>
<evidence type="ECO:0000256" key="6">
    <source>
        <dbReference type="ARBA" id="ARBA00022837"/>
    </source>
</evidence>
<keyword evidence="5" id="KW-0256">Endoplasmic reticulum</keyword>
<dbReference type="GO" id="GO:0005783">
    <property type="term" value="C:endoplasmic reticulum"/>
    <property type="evidence" value="ECO:0007669"/>
    <property type="project" value="UniProtKB-ARBA"/>
</dbReference>
<accession>A0A8B6FNU3</accession>
<keyword evidence="8" id="KW-0325">Glycoprotein</keyword>
<name>A0A8B6FNU3_MYTGA</name>
<evidence type="ECO:0000259" key="13">
    <source>
        <dbReference type="PROSITE" id="PS50222"/>
    </source>
</evidence>
<evidence type="ECO:0000256" key="4">
    <source>
        <dbReference type="ARBA" id="ARBA00022737"/>
    </source>
</evidence>
<dbReference type="Gene3D" id="1.10.238.10">
    <property type="entry name" value="EF-hand"/>
    <property type="match status" value="1"/>
</dbReference>
<dbReference type="PROSITE" id="PS00018">
    <property type="entry name" value="EF_HAND_1"/>
    <property type="match status" value="1"/>
</dbReference>
<feature type="domain" description="EF-hand" evidence="13">
    <location>
        <begin position="152"/>
        <end position="187"/>
    </location>
</feature>
<keyword evidence="15" id="KW-1185">Reference proteome</keyword>
<dbReference type="InterPro" id="IPR011992">
    <property type="entry name" value="EF-hand-dom_pair"/>
</dbReference>
<keyword evidence="7 10" id="KW-0697">Rotamase</keyword>
<dbReference type="AlphaFoldDB" id="A0A8B6FNU3"/>
<evidence type="ECO:0000256" key="2">
    <source>
        <dbReference type="ARBA" id="ARBA00013194"/>
    </source>
</evidence>
<evidence type="ECO:0000256" key="1">
    <source>
        <dbReference type="ARBA" id="ARBA00000971"/>
    </source>
</evidence>
<dbReference type="CDD" id="cd00051">
    <property type="entry name" value="EFh"/>
    <property type="match status" value="1"/>
</dbReference>
<dbReference type="PROSITE" id="PS50059">
    <property type="entry name" value="FKBP_PPIASE"/>
    <property type="match status" value="1"/>
</dbReference>
<evidence type="ECO:0000256" key="11">
    <source>
        <dbReference type="SAM" id="SignalP"/>
    </source>
</evidence>
<gene>
    <name evidence="14" type="ORF">MGAL_10B074482</name>
</gene>
<dbReference type="SMART" id="SM00054">
    <property type="entry name" value="EFh"/>
    <property type="match status" value="2"/>
</dbReference>
<sequence length="244" mass="26932">MFKQILKFVFICIVCFVVCSAASKDGKNGSSKNKPKRKEMKIETLKKVECADDKSAQLGSVVHFHYKLSVEGHPDIIESTYENGNNAQDKGVVHMLTKGVTLKGLVKGIPGMCVGEIRRLTIPSHMAFGSKGNDRFPPGATVIYEIELLDAKPADEVLQRFTRADLNEDGVLDVTELEAVMSIAMKDGNFPMADDPAIMEGMLNELFQFADKNKDGGISTDEFRTMLKLQNNLGGKRTKSKQEL</sequence>
<dbReference type="EC" id="5.2.1.8" evidence="2 10"/>
<dbReference type="PANTHER" id="PTHR46222">
    <property type="entry name" value="PEPTIDYL-PROLYL CIS-TRANS ISOMERASE FKBP7/14"/>
    <property type="match status" value="1"/>
</dbReference>
<comment type="caution">
    <text evidence="14">The sequence shown here is derived from an EMBL/GenBank/DDBJ whole genome shotgun (WGS) entry which is preliminary data.</text>
</comment>
<dbReference type="Gene3D" id="3.10.50.40">
    <property type="match status" value="1"/>
</dbReference>
<keyword evidence="6" id="KW-0106">Calcium</keyword>
<keyword evidence="4" id="KW-0677">Repeat</keyword>
<dbReference type="InterPro" id="IPR001179">
    <property type="entry name" value="PPIase_FKBP_dom"/>
</dbReference>
<dbReference type="InterPro" id="IPR052273">
    <property type="entry name" value="PPIase_FKBP"/>
</dbReference>
<reference evidence="14" key="1">
    <citation type="submission" date="2018-11" db="EMBL/GenBank/DDBJ databases">
        <authorList>
            <person name="Alioto T."/>
            <person name="Alioto T."/>
        </authorList>
    </citation>
    <scope>NUCLEOTIDE SEQUENCE</scope>
</reference>
<feature type="domain" description="PPIase FKBP-type" evidence="12">
    <location>
        <begin position="59"/>
        <end position="152"/>
    </location>
</feature>
<keyword evidence="9 10" id="KW-0413">Isomerase</keyword>
<dbReference type="GO" id="GO:0003755">
    <property type="term" value="F:peptidyl-prolyl cis-trans isomerase activity"/>
    <property type="evidence" value="ECO:0007669"/>
    <property type="project" value="UniProtKB-KW"/>
</dbReference>
<dbReference type="InterPro" id="IPR018247">
    <property type="entry name" value="EF_Hand_1_Ca_BS"/>
</dbReference>
<evidence type="ECO:0000313" key="15">
    <source>
        <dbReference type="Proteomes" id="UP000596742"/>
    </source>
</evidence>
<dbReference type="InterPro" id="IPR002048">
    <property type="entry name" value="EF_hand_dom"/>
</dbReference>
<feature type="chain" id="PRO_5032726305" description="peptidylprolyl isomerase" evidence="11">
    <location>
        <begin position="22"/>
        <end position="244"/>
    </location>
</feature>
<protein>
    <recommendedName>
        <fullName evidence="2 10">peptidylprolyl isomerase</fullName>
        <ecNumber evidence="2 10">5.2.1.8</ecNumber>
    </recommendedName>
</protein>
<evidence type="ECO:0000259" key="12">
    <source>
        <dbReference type="PROSITE" id="PS50059"/>
    </source>
</evidence>
<evidence type="ECO:0000256" key="5">
    <source>
        <dbReference type="ARBA" id="ARBA00022824"/>
    </source>
</evidence>
<dbReference type="OrthoDB" id="77911at2759"/>
<evidence type="ECO:0000256" key="7">
    <source>
        <dbReference type="ARBA" id="ARBA00023110"/>
    </source>
</evidence>
<dbReference type="Pfam" id="PF00254">
    <property type="entry name" value="FKBP_C"/>
    <property type="match status" value="1"/>
</dbReference>
<evidence type="ECO:0000256" key="8">
    <source>
        <dbReference type="ARBA" id="ARBA00023180"/>
    </source>
</evidence>
<evidence type="ECO:0000313" key="14">
    <source>
        <dbReference type="EMBL" id="VDI52465.1"/>
    </source>
</evidence>
<dbReference type="GO" id="GO:0005509">
    <property type="term" value="F:calcium ion binding"/>
    <property type="evidence" value="ECO:0007669"/>
    <property type="project" value="InterPro"/>
</dbReference>
<evidence type="ECO:0000256" key="9">
    <source>
        <dbReference type="ARBA" id="ARBA00023235"/>
    </source>
</evidence>
<comment type="catalytic activity">
    <reaction evidence="1 10">
        <text>[protein]-peptidylproline (omega=180) = [protein]-peptidylproline (omega=0)</text>
        <dbReference type="Rhea" id="RHEA:16237"/>
        <dbReference type="Rhea" id="RHEA-COMP:10747"/>
        <dbReference type="Rhea" id="RHEA-COMP:10748"/>
        <dbReference type="ChEBI" id="CHEBI:83833"/>
        <dbReference type="ChEBI" id="CHEBI:83834"/>
        <dbReference type="EC" id="5.2.1.8"/>
    </reaction>
</comment>
<dbReference type="PROSITE" id="PS50222">
    <property type="entry name" value="EF_HAND_2"/>
    <property type="match status" value="2"/>
</dbReference>
<feature type="domain" description="EF-hand" evidence="13">
    <location>
        <begin position="198"/>
        <end position="233"/>
    </location>
</feature>
<dbReference type="SUPFAM" id="SSF54534">
    <property type="entry name" value="FKBP-like"/>
    <property type="match status" value="1"/>
</dbReference>
<organism evidence="14 15">
    <name type="scientific">Mytilus galloprovincialis</name>
    <name type="common">Mediterranean mussel</name>
    <dbReference type="NCBI Taxonomy" id="29158"/>
    <lineage>
        <taxon>Eukaryota</taxon>
        <taxon>Metazoa</taxon>
        <taxon>Spiralia</taxon>
        <taxon>Lophotrochozoa</taxon>
        <taxon>Mollusca</taxon>
        <taxon>Bivalvia</taxon>
        <taxon>Autobranchia</taxon>
        <taxon>Pteriomorphia</taxon>
        <taxon>Mytilida</taxon>
        <taxon>Mytiloidea</taxon>
        <taxon>Mytilidae</taxon>
        <taxon>Mytilinae</taxon>
        <taxon>Mytilus</taxon>
    </lineage>
</organism>
<dbReference type="PANTHER" id="PTHR46222:SF3">
    <property type="entry name" value="PEPTIDYLPROLYL ISOMERASE"/>
    <property type="match status" value="1"/>
</dbReference>
<dbReference type="InterPro" id="IPR046357">
    <property type="entry name" value="PPIase_dom_sf"/>
</dbReference>
<keyword evidence="3 11" id="KW-0732">Signal</keyword>
<dbReference type="EMBL" id="UYJE01007173">
    <property type="protein sequence ID" value="VDI52465.1"/>
    <property type="molecule type" value="Genomic_DNA"/>
</dbReference>
<proteinExistence type="predicted"/>